<dbReference type="Proteomes" id="UP000014570">
    <property type="component" value="Unassembled WGS sequence"/>
</dbReference>
<comment type="caution">
    <text evidence="1">The sequence shown here is derived from an EMBL/GenBank/DDBJ whole genome shotgun (WGS) entry which is preliminary data.</text>
</comment>
<name>A0AAV3J7B0_LEPBO</name>
<organism evidence="1 2">
    <name type="scientific">Leptospira borgpetersenii serovar Javanica str. UI 09931</name>
    <dbReference type="NCBI Taxonomy" id="1049767"/>
    <lineage>
        <taxon>Bacteria</taxon>
        <taxon>Pseudomonadati</taxon>
        <taxon>Spirochaetota</taxon>
        <taxon>Spirochaetia</taxon>
        <taxon>Leptospirales</taxon>
        <taxon>Leptospiraceae</taxon>
        <taxon>Leptospira</taxon>
    </lineage>
</organism>
<evidence type="ECO:0000313" key="2">
    <source>
        <dbReference type="Proteomes" id="UP000014570"/>
    </source>
</evidence>
<sequence length="40" mass="4980">MYVRCSYRRFLNRPRFHLGFLFKEDFLNQVICLNSNVLLR</sequence>
<dbReference type="AlphaFoldDB" id="A0AAV3J7B0"/>
<accession>A0AAV3J7B0</accession>
<proteinExistence type="predicted"/>
<evidence type="ECO:0008006" key="3">
    <source>
        <dbReference type="Google" id="ProtNLM"/>
    </source>
</evidence>
<dbReference type="EMBL" id="AHNP02000013">
    <property type="protein sequence ID" value="EPG56441.1"/>
    <property type="molecule type" value="Genomic_DNA"/>
</dbReference>
<gene>
    <name evidence="1" type="ORF">LEP1GSC103_1259</name>
</gene>
<evidence type="ECO:0000313" key="1">
    <source>
        <dbReference type="EMBL" id="EPG56441.1"/>
    </source>
</evidence>
<reference evidence="1 2" key="1">
    <citation type="submission" date="2013-04" db="EMBL/GenBank/DDBJ databases">
        <authorList>
            <person name="Harkins D.M."/>
            <person name="Durkin A.S."/>
            <person name="Brinkac L.M."/>
            <person name="Haft D.H."/>
            <person name="Selengut J.D."/>
            <person name="Sanka R."/>
            <person name="DePew J."/>
            <person name="Purushe J."/>
            <person name="Chanthongthip A."/>
            <person name="Lattana O."/>
            <person name="Phetsouvanh R."/>
            <person name="Newton P.N."/>
            <person name="Vinetz J.M."/>
            <person name="Sutton G.G."/>
            <person name="Nierman W.C."/>
            <person name="Fouts D.E."/>
        </authorList>
    </citation>
    <scope>NUCLEOTIDE SEQUENCE [LARGE SCALE GENOMIC DNA]</scope>
    <source>
        <strain evidence="1 2">UI 09931</strain>
    </source>
</reference>
<protein>
    <recommendedName>
        <fullName evidence="3">Lipoprotein</fullName>
    </recommendedName>
</protein>